<sequence length="399" mass="42518">MSQCTTLSSERQMSSLQRWSAVLSLACGTFVLINSEFLPIGLLSPIAKALNVSEGQAGWTVMLPGLIAAFAAPLLMLFSRRLNRRTLLLILSVSVILSNAIAMFATDLSTLLLGRIILGFAAGGFWSFSIPAGKRLVSEAQSARAISLISAGVALGTVAGVPASAYMGELYGWRMAFTLNTLLAVAIFIYQWIALPLLPAGNSIGLSAMLSAAKMKGVRRGLIIGIFMASAQYSAYTYLEPWLRFQMHFSSSSISLLLMGYGIAGFIGTFLTEFTVRKFGVRYAFLTNILFIGVCVLIASQLSSNQVLASVLIVIWGLAFGALPICLNIWIYQAAPELFEGGSALLVCVFQLALACGAFFGGFLADTQGTYAAFILGGVLALIAGLSIFLSHPKSTTNY</sequence>
<evidence type="ECO:0000256" key="6">
    <source>
        <dbReference type="SAM" id="Phobius"/>
    </source>
</evidence>
<evidence type="ECO:0000313" key="8">
    <source>
        <dbReference type="EMBL" id="ORJ26642.1"/>
    </source>
</evidence>
<dbReference type="InterPro" id="IPR020846">
    <property type="entry name" value="MFS_dom"/>
</dbReference>
<feature type="transmembrane region" description="Helical" evidence="6">
    <location>
        <begin position="221"/>
        <end position="239"/>
    </location>
</feature>
<accession>A0A1X0WIQ0</accession>
<evidence type="ECO:0000313" key="9">
    <source>
        <dbReference type="Proteomes" id="UP000192536"/>
    </source>
</evidence>
<feature type="transmembrane region" description="Helical" evidence="6">
    <location>
        <begin position="251"/>
        <end position="271"/>
    </location>
</feature>
<dbReference type="Pfam" id="PF07690">
    <property type="entry name" value="MFS_1"/>
    <property type="match status" value="1"/>
</dbReference>
<keyword evidence="2" id="KW-1003">Cell membrane</keyword>
<keyword evidence="5 6" id="KW-0472">Membrane</keyword>
<keyword evidence="4 6" id="KW-1133">Transmembrane helix</keyword>
<dbReference type="STRING" id="1646377.BS640_04335"/>
<feature type="transmembrane region" description="Helical" evidence="6">
    <location>
        <begin position="112"/>
        <end position="133"/>
    </location>
</feature>
<evidence type="ECO:0000259" key="7">
    <source>
        <dbReference type="PROSITE" id="PS50850"/>
    </source>
</evidence>
<gene>
    <name evidence="8" type="ORF">BS640_04335</name>
</gene>
<evidence type="ECO:0000256" key="5">
    <source>
        <dbReference type="ARBA" id="ARBA00023136"/>
    </source>
</evidence>
<feature type="transmembrane region" description="Helical" evidence="6">
    <location>
        <begin position="371"/>
        <end position="390"/>
    </location>
</feature>
<dbReference type="Proteomes" id="UP000192536">
    <property type="component" value="Unassembled WGS sequence"/>
</dbReference>
<dbReference type="GO" id="GO:0022857">
    <property type="term" value="F:transmembrane transporter activity"/>
    <property type="evidence" value="ECO:0007669"/>
    <property type="project" value="InterPro"/>
</dbReference>
<dbReference type="SUPFAM" id="SSF103473">
    <property type="entry name" value="MFS general substrate transporter"/>
    <property type="match status" value="1"/>
</dbReference>
<dbReference type="PANTHER" id="PTHR43124">
    <property type="entry name" value="PURINE EFFLUX PUMP PBUE"/>
    <property type="match status" value="1"/>
</dbReference>
<dbReference type="InterPro" id="IPR011701">
    <property type="entry name" value="MFS"/>
</dbReference>
<evidence type="ECO:0000256" key="1">
    <source>
        <dbReference type="ARBA" id="ARBA00004651"/>
    </source>
</evidence>
<reference evidence="8 9" key="1">
    <citation type="journal article" date="2017" name="Int. J. Syst. Evol. Microbiol.">
        <title>Rouxiella badensis sp. nov. and Rouxiella silvae sp. nov. isolated from peat bog soil in Germany and emendation of the genus description.</title>
        <authorList>
            <person name="Le Fleche-Mateos A."/>
            <person name="Kugler J.H."/>
            <person name="Hansen S.H."/>
            <person name="Syldatk C."/>
            <person name="Hausmann R."/>
            <person name="Lomprez F."/>
            <person name="Vandenbogaert M."/>
            <person name="Manuguerra J.C."/>
            <person name="Grimont P.A."/>
        </authorList>
    </citation>
    <scope>NUCLEOTIDE SEQUENCE [LARGE SCALE GENOMIC DNA]</scope>
    <source>
        <strain evidence="8 9">DSM 100043</strain>
    </source>
</reference>
<organism evidence="8 9">
    <name type="scientific">Rouxiella badensis</name>
    <dbReference type="NCBI Taxonomy" id="1646377"/>
    <lineage>
        <taxon>Bacteria</taxon>
        <taxon>Pseudomonadati</taxon>
        <taxon>Pseudomonadota</taxon>
        <taxon>Gammaproteobacteria</taxon>
        <taxon>Enterobacterales</taxon>
        <taxon>Yersiniaceae</taxon>
        <taxon>Rouxiella</taxon>
    </lineage>
</organism>
<feature type="transmembrane region" description="Helical" evidence="6">
    <location>
        <begin position="21"/>
        <end position="47"/>
    </location>
</feature>
<evidence type="ECO:0000256" key="3">
    <source>
        <dbReference type="ARBA" id="ARBA00022692"/>
    </source>
</evidence>
<dbReference type="GO" id="GO:0005886">
    <property type="term" value="C:plasma membrane"/>
    <property type="evidence" value="ECO:0007669"/>
    <property type="project" value="UniProtKB-SubCell"/>
</dbReference>
<comment type="caution">
    <text evidence="8">The sequence shown here is derived from an EMBL/GenBank/DDBJ whole genome shotgun (WGS) entry which is preliminary data.</text>
</comment>
<proteinExistence type="predicted"/>
<dbReference type="InterPro" id="IPR036259">
    <property type="entry name" value="MFS_trans_sf"/>
</dbReference>
<evidence type="ECO:0000256" key="4">
    <source>
        <dbReference type="ARBA" id="ARBA00022989"/>
    </source>
</evidence>
<dbReference type="InterPro" id="IPR050189">
    <property type="entry name" value="MFS_Efflux_Transporters"/>
</dbReference>
<dbReference type="AlphaFoldDB" id="A0A1X0WIQ0"/>
<dbReference type="RefSeq" id="WP_169713483.1">
    <property type="nucleotide sequence ID" value="NZ_JBBCKN010000001.1"/>
</dbReference>
<feature type="transmembrane region" description="Helical" evidence="6">
    <location>
        <begin position="86"/>
        <end position="106"/>
    </location>
</feature>
<keyword evidence="3 6" id="KW-0812">Transmembrane</keyword>
<name>A0A1X0WIQ0_9GAMM</name>
<evidence type="ECO:0000256" key="2">
    <source>
        <dbReference type="ARBA" id="ARBA00022475"/>
    </source>
</evidence>
<protein>
    <submittedName>
        <fullName evidence="8">MFS transporter</fullName>
    </submittedName>
</protein>
<dbReference type="PANTHER" id="PTHR43124:SF5">
    <property type="entry name" value="PURINE RIBONUCLEOSIDE EFFLUX PUMP NEPI"/>
    <property type="match status" value="1"/>
</dbReference>
<feature type="transmembrane region" description="Helical" evidence="6">
    <location>
        <begin position="308"/>
        <end position="332"/>
    </location>
</feature>
<feature type="domain" description="Major facilitator superfamily (MFS) profile" evidence="7">
    <location>
        <begin position="21"/>
        <end position="396"/>
    </location>
</feature>
<dbReference type="CDD" id="cd17324">
    <property type="entry name" value="MFS_NepI_like"/>
    <property type="match status" value="1"/>
</dbReference>
<comment type="subcellular location">
    <subcellularLocation>
        <location evidence="1">Cell membrane</location>
        <topology evidence="1">Multi-pass membrane protein</topology>
    </subcellularLocation>
</comment>
<feature type="transmembrane region" description="Helical" evidence="6">
    <location>
        <begin position="344"/>
        <end position="365"/>
    </location>
</feature>
<feature type="transmembrane region" description="Helical" evidence="6">
    <location>
        <begin position="59"/>
        <end position="79"/>
    </location>
</feature>
<dbReference type="Gene3D" id="1.20.1250.20">
    <property type="entry name" value="MFS general substrate transporter like domains"/>
    <property type="match status" value="1"/>
</dbReference>
<feature type="transmembrane region" description="Helical" evidence="6">
    <location>
        <begin position="145"/>
        <end position="167"/>
    </location>
</feature>
<dbReference type="PROSITE" id="PS50850">
    <property type="entry name" value="MFS"/>
    <property type="match status" value="1"/>
</dbReference>
<feature type="transmembrane region" description="Helical" evidence="6">
    <location>
        <begin position="283"/>
        <end position="302"/>
    </location>
</feature>
<keyword evidence="9" id="KW-1185">Reference proteome</keyword>
<feature type="transmembrane region" description="Helical" evidence="6">
    <location>
        <begin position="179"/>
        <end position="200"/>
    </location>
</feature>
<dbReference type="EMBL" id="MRWE01000005">
    <property type="protein sequence ID" value="ORJ26642.1"/>
    <property type="molecule type" value="Genomic_DNA"/>
</dbReference>